<dbReference type="SMART" id="SM00102">
    <property type="entry name" value="ADF"/>
    <property type="match status" value="2"/>
</dbReference>
<comment type="subunit">
    <text evidence="7">Interacts with G-actin; ADP-actin form.</text>
</comment>
<evidence type="ECO:0000313" key="11">
    <source>
        <dbReference type="Proteomes" id="UP001159427"/>
    </source>
</evidence>
<dbReference type="InterPro" id="IPR002108">
    <property type="entry name" value="ADF-H"/>
</dbReference>
<dbReference type="PROSITE" id="PS51263">
    <property type="entry name" value="ADF_H"/>
    <property type="match status" value="2"/>
</dbReference>
<feature type="domain" description="ADF-H" evidence="9">
    <location>
        <begin position="4"/>
        <end position="139"/>
    </location>
</feature>
<accession>A0ABN8T309</accession>
<keyword evidence="4" id="KW-0677">Repeat</keyword>
<dbReference type="InterPro" id="IPR028458">
    <property type="entry name" value="Twinfilin"/>
</dbReference>
<dbReference type="Pfam" id="PF00241">
    <property type="entry name" value="Cofilin_ADF"/>
    <property type="match status" value="2"/>
</dbReference>
<reference evidence="10 11" key="1">
    <citation type="submission" date="2022-05" db="EMBL/GenBank/DDBJ databases">
        <authorList>
            <consortium name="Genoscope - CEA"/>
            <person name="William W."/>
        </authorList>
    </citation>
    <scope>NUCLEOTIDE SEQUENCE [LARGE SCALE GENOMIC DNA]</scope>
</reference>
<gene>
    <name evidence="10" type="ORF">PEVE_00036317</name>
</gene>
<dbReference type="Gene3D" id="3.40.20.10">
    <property type="entry name" value="Severin"/>
    <property type="match status" value="2"/>
</dbReference>
<evidence type="ECO:0000256" key="1">
    <source>
        <dbReference type="ARBA" id="ARBA00004245"/>
    </source>
</evidence>
<dbReference type="CDD" id="cd11284">
    <property type="entry name" value="ADF_Twf-C_like"/>
    <property type="match status" value="1"/>
</dbReference>
<keyword evidence="11" id="KW-1185">Reference proteome</keyword>
<evidence type="ECO:0000259" key="9">
    <source>
        <dbReference type="PROSITE" id="PS51263"/>
    </source>
</evidence>
<sequence length="345" mass="39264">MSHQTGIQANDQLKAVFAEAKEGNIRLIAVDIQEEELTCLDTKEPVGDWENDYDDAIQPFLKKEEPCYLFYRLDSKNNQGYEWLFISYSPDFAKPQRKMLFAGTKATLKKEFGGGHIKDEMFGTLPGDVLLSGYKKHKDHESAPPPLTDQELELELVKQQEVRKRISFLLKAVTMYCLKSRTEKTYLNFSLLLGLQAAELNIEDETIVLADAKEDVAASDLSKHVPDDKGRYIFYLFKHTFEGDYLESIVFVYSMPGYKCSIKDRMLYSTCKGPLLDVATDRLGLEIARKIETSDPHELNEEYLQDQVHPRRDLIRQKFAKPPKPAGSRGPRRLHNSSGAGASAE</sequence>
<evidence type="ECO:0000313" key="10">
    <source>
        <dbReference type="EMBL" id="CAH3198643.1"/>
    </source>
</evidence>
<dbReference type="SUPFAM" id="SSF55753">
    <property type="entry name" value="Actin depolymerizing proteins"/>
    <property type="match status" value="2"/>
</dbReference>
<evidence type="ECO:0000256" key="8">
    <source>
        <dbReference type="SAM" id="MobiDB-lite"/>
    </source>
</evidence>
<organism evidence="10 11">
    <name type="scientific">Porites evermanni</name>
    <dbReference type="NCBI Taxonomy" id="104178"/>
    <lineage>
        <taxon>Eukaryota</taxon>
        <taxon>Metazoa</taxon>
        <taxon>Cnidaria</taxon>
        <taxon>Anthozoa</taxon>
        <taxon>Hexacorallia</taxon>
        <taxon>Scleractinia</taxon>
        <taxon>Fungiina</taxon>
        <taxon>Poritidae</taxon>
        <taxon>Porites</taxon>
    </lineage>
</organism>
<dbReference type="Proteomes" id="UP001159427">
    <property type="component" value="Unassembled WGS sequence"/>
</dbReference>
<dbReference type="PANTHER" id="PTHR13759">
    <property type="entry name" value="TWINFILIN"/>
    <property type="match status" value="1"/>
</dbReference>
<comment type="subcellular location">
    <subcellularLocation>
        <location evidence="1">Cytoplasm</location>
        <location evidence="1">Cytoskeleton</location>
    </subcellularLocation>
</comment>
<evidence type="ECO:0000256" key="4">
    <source>
        <dbReference type="ARBA" id="ARBA00022737"/>
    </source>
</evidence>
<feature type="compositionally biased region" description="Polar residues" evidence="8">
    <location>
        <begin position="336"/>
        <end position="345"/>
    </location>
</feature>
<dbReference type="PANTHER" id="PTHR13759:SF1">
    <property type="entry name" value="TWINFILIN"/>
    <property type="match status" value="1"/>
</dbReference>
<dbReference type="EMBL" id="CALNXI010005781">
    <property type="protein sequence ID" value="CAH3198643.1"/>
    <property type="molecule type" value="Genomic_DNA"/>
</dbReference>
<evidence type="ECO:0000256" key="3">
    <source>
        <dbReference type="ARBA" id="ARBA00022490"/>
    </source>
</evidence>
<evidence type="ECO:0000256" key="5">
    <source>
        <dbReference type="ARBA" id="ARBA00023203"/>
    </source>
</evidence>
<dbReference type="CDD" id="cd11285">
    <property type="entry name" value="ADF_Twf-N_like"/>
    <property type="match status" value="1"/>
</dbReference>
<evidence type="ECO:0000256" key="6">
    <source>
        <dbReference type="ARBA" id="ARBA00023212"/>
    </source>
</evidence>
<proteinExistence type="inferred from homology"/>
<evidence type="ECO:0000256" key="7">
    <source>
        <dbReference type="ARBA" id="ARBA00038532"/>
    </source>
</evidence>
<dbReference type="InterPro" id="IPR029006">
    <property type="entry name" value="ADF-H/Gelsolin-like_dom_sf"/>
</dbReference>
<feature type="domain" description="ADF-H" evidence="9">
    <location>
        <begin position="172"/>
        <end position="309"/>
    </location>
</feature>
<evidence type="ECO:0000256" key="2">
    <source>
        <dbReference type="ARBA" id="ARBA00009557"/>
    </source>
</evidence>
<keyword evidence="3" id="KW-0963">Cytoplasm</keyword>
<protein>
    <recommendedName>
        <fullName evidence="9">ADF-H domain-containing protein</fullName>
    </recommendedName>
</protein>
<name>A0ABN8T309_9CNID</name>
<keyword evidence="5" id="KW-0009">Actin-binding</keyword>
<keyword evidence="6" id="KW-0206">Cytoskeleton</keyword>
<comment type="similarity">
    <text evidence="2">Belongs to the actin-binding proteins ADF family. Twinfilin subfamily.</text>
</comment>
<comment type="caution">
    <text evidence="10">The sequence shown here is derived from an EMBL/GenBank/DDBJ whole genome shotgun (WGS) entry which is preliminary data.</text>
</comment>
<feature type="region of interest" description="Disordered" evidence="8">
    <location>
        <begin position="317"/>
        <end position="345"/>
    </location>
</feature>